<dbReference type="InterPro" id="IPR017930">
    <property type="entry name" value="Myb_dom"/>
</dbReference>
<comment type="caution">
    <text evidence="4">The sequence shown here is derived from an EMBL/GenBank/DDBJ whole genome shotgun (WGS) entry which is preliminary data.</text>
</comment>
<dbReference type="SUPFAM" id="SSF46689">
    <property type="entry name" value="Homeodomain-like"/>
    <property type="match status" value="1"/>
</dbReference>
<evidence type="ECO:0000259" key="2">
    <source>
        <dbReference type="PROSITE" id="PS51293"/>
    </source>
</evidence>
<sequence>MSFSRPSSPNESYYNARNTGRWTNREKDDLEKLVKLHGKNWNKIAESFSTRSARQIREHYQNHQNPLINKRRITRPESDYIKSMYCLFGSQWVKIAECLEQKFHEKYTGVMIRNHWNNNMRRLGRLQRSSTPSYVQTVSTPAGDAEGLEQIRKKMAISAILNP</sequence>
<reference evidence="4 5" key="1">
    <citation type="submission" date="2018-08" db="EMBL/GenBank/DDBJ databases">
        <title>Genome and evolution of the arbuscular mycorrhizal fungus Diversispora epigaea (formerly Glomus versiforme) and its bacterial endosymbionts.</title>
        <authorList>
            <person name="Sun X."/>
            <person name="Fei Z."/>
            <person name="Harrison M."/>
        </authorList>
    </citation>
    <scope>NUCLEOTIDE SEQUENCE [LARGE SCALE GENOMIC DNA]</scope>
    <source>
        <strain evidence="4 5">IT104</strain>
    </source>
</reference>
<dbReference type="InterPro" id="IPR017884">
    <property type="entry name" value="SANT_dom"/>
</dbReference>
<evidence type="ECO:0000259" key="1">
    <source>
        <dbReference type="PROSITE" id="PS50090"/>
    </source>
</evidence>
<dbReference type="EMBL" id="PQFF01000277">
    <property type="protein sequence ID" value="RHZ67037.1"/>
    <property type="molecule type" value="Genomic_DNA"/>
</dbReference>
<dbReference type="InterPro" id="IPR001005">
    <property type="entry name" value="SANT/Myb"/>
</dbReference>
<gene>
    <name evidence="4" type="ORF">Glove_303g92</name>
</gene>
<dbReference type="PROSITE" id="PS50090">
    <property type="entry name" value="MYB_LIKE"/>
    <property type="match status" value="1"/>
</dbReference>
<dbReference type="GO" id="GO:0000981">
    <property type="term" value="F:DNA-binding transcription factor activity, RNA polymerase II-specific"/>
    <property type="evidence" value="ECO:0007669"/>
    <property type="project" value="TreeGrafter"/>
</dbReference>
<dbReference type="GO" id="GO:0000978">
    <property type="term" value="F:RNA polymerase II cis-regulatory region sequence-specific DNA binding"/>
    <property type="evidence" value="ECO:0007669"/>
    <property type="project" value="TreeGrafter"/>
</dbReference>
<dbReference type="CDD" id="cd00167">
    <property type="entry name" value="SANT"/>
    <property type="match status" value="1"/>
</dbReference>
<evidence type="ECO:0000259" key="3">
    <source>
        <dbReference type="PROSITE" id="PS51294"/>
    </source>
</evidence>
<dbReference type="Pfam" id="PF00249">
    <property type="entry name" value="Myb_DNA-binding"/>
    <property type="match status" value="1"/>
</dbReference>
<accession>A0A397HW54</accession>
<dbReference type="SMART" id="SM00717">
    <property type="entry name" value="SANT"/>
    <property type="match status" value="2"/>
</dbReference>
<evidence type="ECO:0000313" key="5">
    <source>
        <dbReference type="Proteomes" id="UP000266861"/>
    </source>
</evidence>
<protein>
    <submittedName>
        <fullName evidence="4">Uncharacterized protein</fullName>
    </submittedName>
</protein>
<dbReference type="PROSITE" id="PS51293">
    <property type="entry name" value="SANT"/>
    <property type="match status" value="1"/>
</dbReference>
<feature type="domain" description="SANT" evidence="2">
    <location>
        <begin position="21"/>
        <end position="60"/>
    </location>
</feature>
<dbReference type="InterPro" id="IPR009057">
    <property type="entry name" value="Homeodomain-like_sf"/>
</dbReference>
<feature type="domain" description="HTH myb-type" evidence="3">
    <location>
        <begin position="17"/>
        <end position="68"/>
    </location>
</feature>
<dbReference type="GO" id="GO:0005634">
    <property type="term" value="C:nucleus"/>
    <property type="evidence" value="ECO:0007669"/>
    <property type="project" value="TreeGrafter"/>
</dbReference>
<organism evidence="4 5">
    <name type="scientific">Diversispora epigaea</name>
    <dbReference type="NCBI Taxonomy" id="1348612"/>
    <lineage>
        <taxon>Eukaryota</taxon>
        <taxon>Fungi</taxon>
        <taxon>Fungi incertae sedis</taxon>
        <taxon>Mucoromycota</taxon>
        <taxon>Glomeromycotina</taxon>
        <taxon>Glomeromycetes</taxon>
        <taxon>Diversisporales</taxon>
        <taxon>Diversisporaceae</taxon>
        <taxon>Diversispora</taxon>
    </lineage>
</organism>
<dbReference type="STRING" id="1348612.A0A397HW54"/>
<name>A0A397HW54_9GLOM</name>
<dbReference type="Proteomes" id="UP000266861">
    <property type="component" value="Unassembled WGS sequence"/>
</dbReference>
<dbReference type="PROSITE" id="PS51294">
    <property type="entry name" value="HTH_MYB"/>
    <property type="match status" value="1"/>
</dbReference>
<dbReference type="PANTHER" id="PTHR45614">
    <property type="entry name" value="MYB PROTEIN-RELATED"/>
    <property type="match status" value="1"/>
</dbReference>
<dbReference type="Gene3D" id="1.10.10.60">
    <property type="entry name" value="Homeodomain-like"/>
    <property type="match status" value="2"/>
</dbReference>
<feature type="domain" description="Myb-like" evidence="1">
    <location>
        <begin position="14"/>
        <end position="64"/>
    </location>
</feature>
<keyword evidence="5" id="KW-1185">Reference proteome</keyword>
<proteinExistence type="predicted"/>
<dbReference type="OrthoDB" id="2143914at2759"/>
<dbReference type="InterPro" id="IPR050560">
    <property type="entry name" value="MYB_TF"/>
</dbReference>
<evidence type="ECO:0000313" key="4">
    <source>
        <dbReference type="EMBL" id="RHZ67037.1"/>
    </source>
</evidence>
<dbReference type="AlphaFoldDB" id="A0A397HW54"/>